<dbReference type="FunFam" id="3.30.300.30:FF:000007">
    <property type="entry name" value="4-coumarate--CoA ligase 2"/>
    <property type="match status" value="1"/>
</dbReference>
<dbReference type="Pfam" id="PF13193">
    <property type="entry name" value="AMP-binding_C"/>
    <property type="match status" value="1"/>
</dbReference>
<accession>G0M803</accession>
<dbReference type="HOGENOM" id="CLU_000022_59_2_1"/>
<dbReference type="InterPro" id="IPR045851">
    <property type="entry name" value="AMP-bd_C_sf"/>
</dbReference>
<dbReference type="GO" id="GO:0005777">
    <property type="term" value="C:peroxisome"/>
    <property type="evidence" value="ECO:0007669"/>
    <property type="project" value="UniProtKB-SubCell"/>
</dbReference>
<dbReference type="AlphaFoldDB" id="G0M803"/>
<dbReference type="InterPro" id="IPR042099">
    <property type="entry name" value="ANL_N_sf"/>
</dbReference>
<dbReference type="STRING" id="135651.G0M803"/>
<dbReference type="GO" id="GO:0016405">
    <property type="term" value="F:CoA-ligase activity"/>
    <property type="evidence" value="ECO:0007669"/>
    <property type="project" value="TreeGrafter"/>
</dbReference>
<evidence type="ECO:0000259" key="7">
    <source>
        <dbReference type="Pfam" id="PF13193"/>
    </source>
</evidence>
<gene>
    <name evidence="8" type="primary">Cbn-mec-18</name>
    <name evidence="8" type="ORF">CAEBREN_00722</name>
</gene>
<dbReference type="CDD" id="cd05911">
    <property type="entry name" value="Firefly_Luc_like"/>
    <property type="match status" value="1"/>
</dbReference>
<evidence type="ECO:0000256" key="1">
    <source>
        <dbReference type="ARBA" id="ARBA00004275"/>
    </source>
</evidence>
<dbReference type="InParanoid" id="G0M803"/>
<dbReference type="Gene3D" id="3.30.300.30">
    <property type="match status" value="1"/>
</dbReference>
<reference evidence="9" key="1">
    <citation type="submission" date="2011-07" db="EMBL/GenBank/DDBJ databases">
        <authorList>
            <consortium name="Caenorhabditis brenneri Sequencing and Analysis Consortium"/>
            <person name="Wilson R.K."/>
        </authorList>
    </citation>
    <scope>NUCLEOTIDE SEQUENCE [LARGE SCALE GENOMIC DNA]</scope>
    <source>
        <strain evidence="9">PB2801</strain>
    </source>
</reference>
<evidence type="ECO:0000313" key="9">
    <source>
        <dbReference type="Proteomes" id="UP000008068"/>
    </source>
</evidence>
<dbReference type="Gene3D" id="3.40.50.980">
    <property type="match status" value="2"/>
</dbReference>
<keyword evidence="9" id="KW-1185">Reference proteome</keyword>
<dbReference type="GO" id="GO:0050976">
    <property type="term" value="P:detection of mechanical stimulus involved in sensory perception of touch"/>
    <property type="evidence" value="ECO:0007669"/>
    <property type="project" value="EnsemblMetazoa"/>
</dbReference>
<dbReference type="PROSITE" id="PS00455">
    <property type="entry name" value="AMP_BINDING"/>
    <property type="match status" value="1"/>
</dbReference>
<dbReference type="GO" id="GO:0007638">
    <property type="term" value="P:mechanosensory behavior"/>
    <property type="evidence" value="ECO:0007669"/>
    <property type="project" value="EnsemblMetazoa"/>
</dbReference>
<feature type="compositionally biased region" description="Polar residues" evidence="4">
    <location>
        <begin position="210"/>
        <end position="220"/>
    </location>
</feature>
<evidence type="ECO:0000256" key="4">
    <source>
        <dbReference type="SAM" id="MobiDB-lite"/>
    </source>
</evidence>
<feature type="compositionally biased region" description="Low complexity" evidence="4">
    <location>
        <begin position="629"/>
        <end position="644"/>
    </location>
</feature>
<evidence type="ECO:0000256" key="3">
    <source>
        <dbReference type="ARBA" id="ARBA00023140"/>
    </source>
</evidence>
<evidence type="ECO:0000256" key="2">
    <source>
        <dbReference type="ARBA" id="ARBA00006432"/>
    </source>
</evidence>
<keyword evidence="5" id="KW-0812">Transmembrane</keyword>
<feature type="region of interest" description="Disordered" evidence="4">
    <location>
        <begin position="629"/>
        <end position="661"/>
    </location>
</feature>
<name>G0M803_CAEBE</name>
<dbReference type="GO" id="GO:0043025">
    <property type="term" value="C:neuronal cell body"/>
    <property type="evidence" value="ECO:0007669"/>
    <property type="project" value="EnsemblMetazoa"/>
</dbReference>
<comment type="similarity">
    <text evidence="2">Belongs to the ATP-dependent AMP-binding enzyme family.</text>
</comment>
<dbReference type="FunCoup" id="G0M803">
    <property type="interactions" value="1"/>
</dbReference>
<dbReference type="Gene3D" id="3.40.50.12780">
    <property type="entry name" value="N-terminal domain of ligase-like"/>
    <property type="match status" value="1"/>
</dbReference>
<dbReference type="GO" id="GO:0043005">
    <property type="term" value="C:neuron projection"/>
    <property type="evidence" value="ECO:0007669"/>
    <property type="project" value="EnsemblMetazoa"/>
</dbReference>
<dbReference type="OMA" id="QFMQKAD"/>
<feature type="region of interest" description="Disordered" evidence="4">
    <location>
        <begin position="210"/>
        <end position="245"/>
    </location>
</feature>
<dbReference type="PANTHER" id="PTHR24096">
    <property type="entry name" value="LONG-CHAIN-FATTY-ACID--COA LIGASE"/>
    <property type="match status" value="1"/>
</dbReference>
<feature type="transmembrane region" description="Helical" evidence="5">
    <location>
        <begin position="298"/>
        <end position="319"/>
    </location>
</feature>
<dbReference type="InterPro" id="IPR020845">
    <property type="entry name" value="AMP-binding_CS"/>
</dbReference>
<dbReference type="PANTHER" id="PTHR24096:SF168">
    <property type="entry name" value="AMP-BINDING DOMAIN-CONTAINING PROTEIN"/>
    <property type="match status" value="1"/>
</dbReference>
<proteinExistence type="inferred from homology"/>
<dbReference type="Pfam" id="PF00501">
    <property type="entry name" value="AMP-binding"/>
    <property type="match status" value="1"/>
</dbReference>
<dbReference type="eggNOG" id="KOG1176">
    <property type="taxonomic scope" value="Eukaryota"/>
</dbReference>
<organism evidence="9">
    <name type="scientific">Caenorhabditis brenneri</name>
    <name type="common">Nematode worm</name>
    <dbReference type="NCBI Taxonomy" id="135651"/>
    <lineage>
        <taxon>Eukaryota</taxon>
        <taxon>Metazoa</taxon>
        <taxon>Ecdysozoa</taxon>
        <taxon>Nematoda</taxon>
        <taxon>Chromadorea</taxon>
        <taxon>Rhabditida</taxon>
        <taxon>Rhabditina</taxon>
        <taxon>Rhabditomorpha</taxon>
        <taxon>Rhabditoidea</taxon>
        <taxon>Rhabditidae</taxon>
        <taxon>Peloderinae</taxon>
        <taxon>Caenorhabditis</taxon>
    </lineage>
</organism>
<dbReference type="OrthoDB" id="10253869at2759"/>
<evidence type="ECO:0000259" key="6">
    <source>
        <dbReference type="Pfam" id="PF00501"/>
    </source>
</evidence>
<protein>
    <submittedName>
        <fullName evidence="8">CBN-MEC-18 protein</fullName>
    </submittedName>
</protein>
<dbReference type="Gene3D" id="2.30.38.10">
    <property type="entry name" value="Luciferase, Domain 3"/>
    <property type="match status" value="1"/>
</dbReference>
<dbReference type="Proteomes" id="UP000008068">
    <property type="component" value="Unassembled WGS sequence"/>
</dbReference>
<keyword evidence="3" id="KW-0576">Peroxisome</keyword>
<dbReference type="EMBL" id="GL379786">
    <property type="protein sequence ID" value="EGT30503.1"/>
    <property type="molecule type" value="Genomic_DNA"/>
</dbReference>
<feature type="domain" description="AMP-dependent synthetase/ligase" evidence="6">
    <location>
        <begin position="29"/>
        <end position="456"/>
    </location>
</feature>
<dbReference type="InterPro" id="IPR000873">
    <property type="entry name" value="AMP-dep_synth/lig_dom"/>
</dbReference>
<feature type="compositionally biased region" description="Polar residues" evidence="4">
    <location>
        <begin position="235"/>
        <end position="245"/>
    </location>
</feature>
<feature type="domain" description="AMP-binding enzyme C-terminal" evidence="7">
    <location>
        <begin position="507"/>
        <end position="584"/>
    </location>
</feature>
<dbReference type="SUPFAM" id="SSF56801">
    <property type="entry name" value="Acetyl-CoA synthetase-like"/>
    <property type="match status" value="1"/>
</dbReference>
<evidence type="ECO:0000313" key="8">
    <source>
        <dbReference type="EMBL" id="EGT30503.1"/>
    </source>
</evidence>
<keyword evidence="5" id="KW-1133">Transmembrane helix</keyword>
<dbReference type="InterPro" id="IPR025110">
    <property type="entry name" value="AMP-bd_C"/>
</dbReference>
<evidence type="ECO:0000256" key="5">
    <source>
        <dbReference type="SAM" id="Phobius"/>
    </source>
</evidence>
<sequence length="661" mass="72769">MEIQNPFQITWDKTSAQTFHDYFFSKISSHGSNLAIVDVDTGKQWRYSEIRNWCEMCATRLKELQVTSSSRVAVITGNTGQAIFVHLACSIIGCSAVAVNGWSTVDEVWTLVDLSEATHLIVESQFMQKADDVRRKAQMRGGGRIKHVRQIEDVLTAERINVDSARKRPPLVKEMSLAKMLVFLEAVGAFLFFRNIGAVLAEDVNDLTSPMSEISGQSKEMNGDIETNGPENEDAQTPVQPSSGQNPMLILFTSGTTGLAKAAEISHRSLIINIQQISLPLYGPVQAKERFLLPLSIAHIYGIVSAYYALINGASVYLISKQSNKLFMDTLVNNHINVMHITPAIVHWMATEAIVDDYKTPHLRSVLCAGAPIDSNLANTMKGRLNLKDFRQSFGMTELGGICTMSPYQDDKIESVGNPLPGMLFKVVNWETKQLCPPRQPGQIIVLGPQVAPSYYKNPKATSELLDSTGFVRTGDAGFYDEVGRIYVLDRIKDIIKCKGTLICPSEVELVLRAHPGIDDCAVVGRQDHVTGEVPAAFVVKNAGHPLLASAEVRQYVSGKIATFKELRGGVFFISEIPRSVCGKILRRNLRQFWDRERTNSKVKHYTLVSYIHSLVIKVDNLTNKEGAKTAGAAKGAPAKKTNGSSTPSKRPPSAGRPPKK</sequence>
<comment type="subcellular location">
    <subcellularLocation>
        <location evidence="1">Peroxisome</location>
    </subcellularLocation>
</comment>
<keyword evidence="5" id="KW-0472">Membrane</keyword>